<organism evidence="2 3">
    <name type="scientific">Rhizophagus irregularis</name>
    <dbReference type="NCBI Taxonomy" id="588596"/>
    <lineage>
        <taxon>Eukaryota</taxon>
        <taxon>Fungi</taxon>
        <taxon>Fungi incertae sedis</taxon>
        <taxon>Mucoromycota</taxon>
        <taxon>Glomeromycotina</taxon>
        <taxon>Glomeromycetes</taxon>
        <taxon>Glomerales</taxon>
        <taxon>Glomeraceae</taxon>
        <taxon>Rhizophagus</taxon>
    </lineage>
</organism>
<dbReference type="Proteomes" id="UP000684084">
    <property type="component" value="Unassembled WGS sequence"/>
</dbReference>
<reference evidence="2" key="1">
    <citation type="submission" date="2020-05" db="EMBL/GenBank/DDBJ databases">
        <authorList>
            <person name="Rincon C."/>
            <person name="Sanders R I."/>
            <person name="Robbins C."/>
            <person name="Chaturvedi A."/>
        </authorList>
    </citation>
    <scope>NUCLEOTIDE SEQUENCE</scope>
    <source>
        <strain evidence="2">CHB12</strain>
    </source>
</reference>
<evidence type="ECO:0000256" key="1">
    <source>
        <dbReference type="SAM" id="Phobius"/>
    </source>
</evidence>
<accession>A0A916EJH3</accession>
<dbReference type="AlphaFoldDB" id="A0A916EJH3"/>
<evidence type="ECO:0000313" key="3">
    <source>
        <dbReference type="Proteomes" id="UP000684084"/>
    </source>
</evidence>
<sequence length="137" mass="15650">MEKGIEATHEITSREIDSRSSERLKLMEENRSLKDQLALKKNTSSQIISSEGIPLESGGAEAVPLSQEISLAPAISVIASSLILPMITYSMLALLLIVVIWLVVRKWWNLWGMNKKNDRYFTHKKYINRPDIYYLNT</sequence>
<feature type="transmembrane region" description="Helical" evidence="1">
    <location>
        <begin position="74"/>
        <end position="104"/>
    </location>
</feature>
<name>A0A916EJH3_9GLOM</name>
<evidence type="ECO:0000313" key="2">
    <source>
        <dbReference type="EMBL" id="CAB5393266.1"/>
    </source>
</evidence>
<proteinExistence type="predicted"/>
<keyword evidence="1" id="KW-0812">Transmembrane</keyword>
<keyword evidence="1" id="KW-0472">Membrane</keyword>
<keyword evidence="1" id="KW-1133">Transmembrane helix</keyword>
<comment type="caution">
    <text evidence="2">The sequence shown here is derived from an EMBL/GenBank/DDBJ whole genome shotgun (WGS) entry which is preliminary data.</text>
</comment>
<gene>
    <name evidence="2" type="ORF">CHRIB12_LOCUS22783</name>
</gene>
<dbReference type="EMBL" id="CAGKOT010000081">
    <property type="protein sequence ID" value="CAB5393266.1"/>
    <property type="molecule type" value="Genomic_DNA"/>
</dbReference>
<protein>
    <submittedName>
        <fullName evidence="2">Uncharacterized protein</fullName>
    </submittedName>
</protein>
<dbReference type="OrthoDB" id="2441922at2759"/>